<comment type="caution">
    <text evidence="2">The sequence shown here is derived from an EMBL/GenBank/DDBJ whole genome shotgun (WGS) entry which is preliminary data.</text>
</comment>
<proteinExistence type="predicted"/>
<dbReference type="EMBL" id="CBLX010000004">
    <property type="protein sequence ID" value="CDG38772.1"/>
    <property type="molecule type" value="Genomic_DNA"/>
</dbReference>
<evidence type="ECO:0000313" key="2">
    <source>
        <dbReference type="EMBL" id="CDG38772.1"/>
    </source>
</evidence>
<dbReference type="PANTHER" id="PTHR12843">
    <property type="entry name" value="PROTEIN-LYSINE N-METHYLTRANSFERASE METTL10"/>
    <property type="match status" value="1"/>
</dbReference>
<dbReference type="InterPro" id="IPR041698">
    <property type="entry name" value="Methyltransf_25"/>
</dbReference>
<dbReference type="Gene3D" id="3.40.50.150">
    <property type="entry name" value="Vaccinia Virus protein VP39"/>
    <property type="match status" value="1"/>
</dbReference>
<reference evidence="2 3" key="1">
    <citation type="journal article" date="2014" name="Genome Biol. Evol.">
        <title>Acetic acid bacteria genomes reveal functional traits for adaptation to life in insect guts.</title>
        <authorList>
            <person name="Chouaia B."/>
            <person name="Gaiarsa S."/>
            <person name="Crotti E."/>
            <person name="Comandatore F."/>
            <person name="Degli Esposti M."/>
            <person name="Ricci I."/>
            <person name="Alma A."/>
            <person name="Favia G."/>
            <person name="Bandi C."/>
            <person name="Daffonchio D."/>
        </authorList>
    </citation>
    <scope>NUCLEOTIDE SEQUENCE [LARGE SCALE GENOMIC DNA]</scope>
    <source>
        <strain evidence="2 3">SF2.1</strain>
    </source>
</reference>
<reference evidence="2 3" key="2">
    <citation type="journal article" date="2014" name="PLoS ONE">
        <title>Evolution of mitochondria reconstructed from the energy metabolism of living bacteria.</title>
        <authorList>
            <person name="Degli Esposti M."/>
            <person name="Chouaia B."/>
            <person name="Comandatore F."/>
            <person name="Crotti E."/>
            <person name="Sassera D."/>
            <person name="Lievens P.M."/>
            <person name="Daffonchio D."/>
            <person name="Bandi C."/>
        </authorList>
    </citation>
    <scope>NUCLEOTIDE SEQUENCE [LARGE SCALE GENOMIC DNA]</scope>
    <source>
        <strain evidence="2 3">SF2.1</strain>
    </source>
</reference>
<dbReference type="AlphaFoldDB" id="A0A060QJ21"/>
<sequence length="206" mass="22444">MERRQDYWDRVYTDKPSTGCSWYEPCPTLSLDLIMEAAPGKGPVIDIGGGASFLPDRLLEAGFSEVTSLDLSAVALSGVARRLAPFGTRHHVIVADVTAWSPDRHYTVWHDRAALHFLTEAADQARYVAALRSALAPGGIAVIGGFSPDGPRRCSGMPVMRHDSASLCALLGNDSTLLRTVDHLHETPNGTTQAFQFNVFSRNHEQ</sequence>
<name>A0A060QJ21_9PROT</name>
<protein>
    <recommendedName>
        <fullName evidence="1">Methyltransferase domain-containing protein</fullName>
    </recommendedName>
</protein>
<gene>
    <name evidence="2" type="ORF">ASAP_0727</name>
</gene>
<dbReference type="InterPro" id="IPR029063">
    <property type="entry name" value="SAM-dependent_MTases_sf"/>
</dbReference>
<feature type="domain" description="Methyltransferase" evidence="1">
    <location>
        <begin position="44"/>
        <end position="139"/>
    </location>
</feature>
<organism evidence="2 3">
    <name type="scientific">Asaia bogorensis</name>
    <dbReference type="NCBI Taxonomy" id="91915"/>
    <lineage>
        <taxon>Bacteria</taxon>
        <taxon>Pseudomonadati</taxon>
        <taxon>Pseudomonadota</taxon>
        <taxon>Alphaproteobacteria</taxon>
        <taxon>Acetobacterales</taxon>
        <taxon>Acetobacteraceae</taxon>
        <taxon>Asaia</taxon>
    </lineage>
</organism>
<dbReference type="Pfam" id="PF13649">
    <property type="entry name" value="Methyltransf_25"/>
    <property type="match status" value="1"/>
</dbReference>
<evidence type="ECO:0000259" key="1">
    <source>
        <dbReference type="Pfam" id="PF13649"/>
    </source>
</evidence>
<dbReference type="Proteomes" id="UP000027583">
    <property type="component" value="Unassembled WGS sequence"/>
</dbReference>
<accession>A0A060QJ21</accession>
<dbReference type="RefSeq" id="WP_023977938.1">
    <property type="nucleotide sequence ID" value="NZ_CBLX010000004.1"/>
</dbReference>
<dbReference type="CDD" id="cd02440">
    <property type="entry name" value="AdoMet_MTases"/>
    <property type="match status" value="1"/>
</dbReference>
<dbReference type="eggNOG" id="COG4106">
    <property type="taxonomic scope" value="Bacteria"/>
</dbReference>
<dbReference type="PANTHER" id="PTHR12843:SF5">
    <property type="entry name" value="EEF1A LYSINE METHYLTRANSFERASE 2"/>
    <property type="match status" value="1"/>
</dbReference>
<evidence type="ECO:0000313" key="3">
    <source>
        <dbReference type="Proteomes" id="UP000027583"/>
    </source>
</evidence>
<dbReference type="SUPFAM" id="SSF53335">
    <property type="entry name" value="S-adenosyl-L-methionine-dependent methyltransferases"/>
    <property type="match status" value="1"/>
</dbReference>